<dbReference type="HOGENOM" id="CLU_659188_0_0_1"/>
<protein>
    <submittedName>
        <fullName evidence="1">Uncharacterized protein</fullName>
    </submittedName>
</protein>
<sequence length="417" mass="46437">MCNTEAGRAAGSIWAHFDRPVNYISAASQGPYFALLNESYGLKYLGFYSAVDCLHKFLASQKKESKAVKQNVAELSDRIYKSDTTYPSGMNLVSIHPPDATTPADATLSILWQPKGKFWDSSLIWLSLKDCTITLRDFLFSMRLDGSALMDPILRNPCEGSRKLDVDANGLENCHMAPSCRLNNDVCDLETFMRKVSLVKPKPLFFNGEPVIDPATNRQFDFNDPDFDQVNWDLVGEGDDLGIFTTEMQKSDFKGDIKNDVLFKDWGGQNSFDGVMSKAEEITKNAISKLNVDGREPAQGVINRMLAAIQTHATARQIDLMKSLTSELTLFLQLNGFSAVLTDPIEKPPIATYQELDIDGTIRENQGKTGFNTEFELTLRTFIINKVKATGRPKTHLNTVLKALSVYKNLAEVCNAT</sequence>
<gene>
    <name evidence="1" type="ORF">GQ26_0072730</name>
</gene>
<proteinExistence type="predicted"/>
<accession>A0A093VKU9</accession>
<reference evidence="1" key="1">
    <citation type="journal article" date="2014" name="PLoS Genet.">
        <title>Signature Gene Expression Reveals Novel Clues to the Molecular Mechanisms of Dimorphic Transition in Penicillium marneffei.</title>
        <authorList>
            <person name="Yang E."/>
            <person name="Wang G."/>
            <person name="Cai J."/>
            <person name="Woo P.C."/>
            <person name="Lau S.K."/>
            <person name="Yuen K.-Y."/>
            <person name="Chow W.-N."/>
            <person name="Lin X."/>
        </authorList>
    </citation>
    <scope>NUCLEOTIDE SEQUENCE [LARGE SCALE GENOMIC DNA]</scope>
    <source>
        <strain evidence="1">PM1</strain>
    </source>
</reference>
<dbReference type="AlphaFoldDB" id="A0A093VKU9"/>
<evidence type="ECO:0000313" key="1">
    <source>
        <dbReference type="EMBL" id="KFX50599.1"/>
    </source>
</evidence>
<comment type="caution">
    <text evidence="1">The sequence shown here is derived from an EMBL/GenBank/DDBJ whole genome shotgun (WGS) entry which is preliminary data.</text>
</comment>
<dbReference type="EMBL" id="JPOX01000007">
    <property type="protein sequence ID" value="KFX50599.1"/>
    <property type="molecule type" value="Genomic_DNA"/>
</dbReference>
<organism evidence="1">
    <name type="scientific">Talaromyces marneffei PM1</name>
    <dbReference type="NCBI Taxonomy" id="1077442"/>
    <lineage>
        <taxon>Eukaryota</taxon>
        <taxon>Fungi</taxon>
        <taxon>Dikarya</taxon>
        <taxon>Ascomycota</taxon>
        <taxon>Pezizomycotina</taxon>
        <taxon>Eurotiomycetes</taxon>
        <taxon>Eurotiomycetidae</taxon>
        <taxon>Eurotiales</taxon>
        <taxon>Trichocomaceae</taxon>
        <taxon>Talaromyces</taxon>
        <taxon>Talaromyces sect. Talaromyces</taxon>
    </lineage>
</organism>
<name>A0A093VKU9_TALMA</name>